<dbReference type="Pfam" id="PF14659">
    <property type="entry name" value="Phage_int_SAM_3"/>
    <property type="match status" value="1"/>
</dbReference>
<dbReference type="PANTHER" id="PTHR30349">
    <property type="entry name" value="PHAGE INTEGRASE-RELATED"/>
    <property type="match status" value="1"/>
</dbReference>
<feature type="domain" description="Tyr recombinase" evidence="5">
    <location>
        <begin position="168"/>
        <end position="376"/>
    </location>
</feature>
<dbReference type="GO" id="GO:0003677">
    <property type="term" value="F:DNA binding"/>
    <property type="evidence" value="ECO:0007669"/>
    <property type="project" value="UniProtKB-KW"/>
</dbReference>
<proteinExistence type="inferred from homology"/>
<dbReference type="Gene3D" id="1.10.443.10">
    <property type="entry name" value="Intergrase catalytic core"/>
    <property type="match status" value="1"/>
</dbReference>
<dbReference type="AlphaFoldDB" id="A0A443IM21"/>
<dbReference type="InterPro" id="IPR050090">
    <property type="entry name" value="Tyrosine_recombinase_XerCD"/>
</dbReference>
<dbReference type="GO" id="GO:0015074">
    <property type="term" value="P:DNA integration"/>
    <property type="evidence" value="ECO:0007669"/>
    <property type="project" value="UniProtKB-KW"/>
</dbReference>
<comment type="caution">
    <text evidence="6">The sequence shown here is derived from an EMBL/GenBank/DDBJ whole genome shotgun (WGS) entry which is preliminary data.</text>
</comment>
<evidence type="ECO:0000256" key="2">
    <source>
        <dbReference type="ARBA" id="ARBA00022908"/>
    </source>
</evidence>
<comment type="similarity">
    <text evidence="1">Belongs to the 'phage' integrase family.</text>
</comment>
<dbReference type="InterPro" id="IPR004107">
    <property type="entry name" value="Integrase_SAM-like_N"/>
</dbReference>
<dbReference type="InterPro" id="IPR011010">
    <property type="entry name" value="DNA_brk_join_enz"/>
</dbReference>
<accession>A0A443IM21</accession>
<dbReference type="SUPFAM" id="SSF56349">
    <property type="entry name" value="DNA breaking-rejoining enzymes"/>
    <property type="match status" value="1"/>
</dbReference>
<dbReference type="EMBL" id="QYTU02000034">
    <property type="protein sequence ID" value="RWR06704.1"/>
    <property type="molecule type" value="Genomic_DNA"/>
</dbReference>
<dbReference type="GO" id="GO:0006310">
    <property type="term" value="P:DNA recombination"/>
    <property type="evidence" value="ECO:0007669"/>
    <property type="project" value="UniProtKB-KW"/>
</dbReference>
<gene>
    <name evidence="6" type="ORF">D4N35_013640</name>
</gene>
<dbReference type="InterPro" id="IPR013762">
    <property type="entry name" value="Integrase-like_cat_sf"/>
</dbReference>
<dbReference type="PANTHER" id="PTHR30349:SF41">
    <property type="entry name" value="INTEGRASE_RECOMBINASE PROTEIN MJ0367-RELATED"/>
    <property type="match status" value="1"/>
</dbReference>
<dbReference type="PROSITE" id="PS51898">
    <property type="entry name" value="TYR_RECOMBINASE"/>
    <property type="match status" value="1"/>
</dbReference>
<evidence type="ECO:0000259" key="5">
    <source>
        <dbReference type="PROSITE" id="PS51898"/>
    </source>
</evidence>
<dbReference type="OrthoDB" id="9803188at2"/>
<keyword evidence="2" id="KW-0229">DNA integration</keyword>
<dbReference type="Pfam" id="PF00589">
    <property type="entry name" value="Phage_integrase"/>
    <property type="match status" value="1"/>
</dbReference>
<evidence type="ECO:0000256" key="3">
    <source>
        <dbReference type="ARBA" id="ARBA00023125"/>
    </source>
</evidence>
<evidence type="ECO:0000256" key="1">
    <source>
        <dbReference type="ARBA" id="ARBA00008857"/>
    </source>
</evidence>
<dbReference type="Proteomes" id="UP000273811">
    <property type="component" value="Unassembled WGS sequence"/>
</dbReference>
<evidence type="ECO:0000313" key="7">
    <source>
        <dbReference type="Proteomes" id="UP000273811"/>
    </source>
</evidence>
<keyword evidence="3" id="KW-0238">DNA-binding</keyword>
<evidence type="ECO:0000256" key="4">
    <source>
        <dbReference type="ARBA" id="ARBA00023172"/>
    </source>
</evidence>
<dbReference type="InterPro" id="IPR010998">
    <property type="entry name" value="Integrase_recombinase_N"/>
</dbReference>
<name>A0A443IM21_9BACI</name>
<dbReference type="Gene3D" id="1.10.150.130">
    <property type="match status" value="1"/>
</dbReference>
<dbReference type="InterPro" id="IPR002104">
    <property type="entry name" value="Integrase_catalytic"/>
</dbReference>
<dbReference type="RefSeq" id="WP_120074592.1">
    <property type="nucleotide sequence ID" value="NZ_CP126113.1"/>
</dbReference>
<evidence type="ECO:0000313" key="6">
    <source>
        <dbReference type="EMBL" id="RWR06704.1"/>
    </source>
</evidence>
<keyword evidence="7" id="KW-1185">Reference proteome</keyword>
<keyword evidence="4" id="KW-0233">DNA recombination</keyword>
<protein>
    <submittedName>
        <fullName evidence="6">Site-specific integrase</fullName>
    </submittedName>
</protein>
<reference evidence="6" key="1">
    <citation type="submission" date="2018-12" db="EMBL/GenBank/DDBJ databases">
        <authorList>
            <person name="Sun L."/>
            <person name="Chen Z."/>
        </authorList>
    </citation>
    <scope>NUCLEOTIDE SEQUENCE [LARGE SCALE GENOMIC DNA]</scope>
    <source>
        <strain evidence="6">DSM 16012</strain>
    </source>
</reference>
<organism evidence="6 7">
    <name type="scientific">Siminovitchia fortis</name>
    <dbReference type="NCBI Taxonomy" id="254758"/>
    <lineage>
        <taxon>Bacteria</taxon>
        <taxon>Bacillati</taxon>
        <taxon>Bacillota</taxon>
        <taxon>Bacilli</taxon>
        <taxon>Bacillales</taxon>
        <taxon>Bacillaceae</taxon>
        <taxon>Siminovitchia</taxon>
    </lineage>
</organism>
<sequence>MASATPLGNDKYKIYVELGYNEKGKRIRRTKTVTAKSQRALKKAMTDFEIEVHKNKDAANIEKITFEQFVERWMDVYVKVNLMVKTRDAYNNYLKRGVMEGLGKFEMDKIRAYHIEMFFKKQKEDGAKSLQGKYMMLKSIFSKALKWEVIKNNPMINVDPPRVEKKSREIQFYDEKQLKHLLKVLDDVYPKHRIMIKLAVLVGLRRTEIAGIRMENINYNDNSILIDKTLQYDKETKKFFLGPTKPKRSRIVHVPATFMKELKEYAKQQKKLQLSCGSAWNPMLDDEGKPVNLLFTKKDGFPAHPDSLTGRWRDIVKRHNLPPLNLHGLRHTYASFAISRGVNFKVIQEQLGHADIKQTLNTYSHLTKKDKQKASDVFNAIL</sequence>
<dbReference type="CDD" id="cd01189">
    <property type="entry name" value="INT_ICEBs1_C_like"/>
    <property type="match status" value="1"/>
</dbReference>